<keyword evidence="1" id="KW-0677">Repeat</keyword>
<dbReference type="FunFam" id="1.25.40.20:FF:000036">
    <property type="entry name" value="protein TANC2 isoform X2"/>
    <property type="match status" value="1"/>
</dbReference>
<feature type="domain" description="TANC1/2-like winged helix" evidence="4">
    <location>
        <begin position="1"/>
        <end position="54"/>
    </location>
</feature>
<dbReference type="PANTHER" id="PTHR24166:SF23">
    <property type="entry name" value="PROTEIN TANC1"/>
    <property type="match status" value="1"/>
</dbReference>
<dbReference type="Pfam" id="PF13606">
    <property type="entry name" value="Ank_3"/>
    <property type="match status" value="1"/>
</dbReference>
<feature type="non-terminal residue" evidence="5">
    <location>
        <position position="264"/>
    </location>
</feature>
<feature type="repeat" description="ANK" evidence="3">
    <location>
        <begin position="125"/>
        <end position="157"/>
    </location>
</feature>
<evidence type="ECO:0000313" key="6">
    <source>
        <dbReference type="Proteomes" id="UP000824540"/>
    </source>
</evidence>
<gene>
    <name evidence="5" type="ORF">JZ751_012860</name>
</gene>
<keyword evidence="6" id="KW-1185">Reference proteome</keyword>
<dbReference type="SMART" id="SM00248">
    <property type="entry name" value="ANK"/>
    <property type="match status" value="4"/>
</dbReference>
<dbReference type="SUPFAM" id="SSF48403">
    <property type="entry name" value="Ankyrin repeat"/>
    <property type="match status" value="1"/>
</dbReference>
<dbReference type="InterPro" id="IPR050889">
    <property type="entry name" value="Dendritic_Spine_Reg/Scaffold"/>
</dbReference>
<dbReference type="Proteomes" id="UP000824540">
    <property type="component" value="Unassembled WGS sequence"/>
</dbReference>
<comment type="caution">
    <text evidence="5">The sequence shown here is derived from an EMBL/GenBank/DDBJ whole genome shotgun (WGS) entry which is preliminary data.</text>
</comment>
<reference evidence="5" key="1">
    <citation type="thesis" date="2021" institute="BYU ScholarsArchive" country="Provo, UT, USA">
        <title>Applications of and Algorithms for Genome Assembly and Genomic Analyses with an Emphasis on Marine Teleosts.</title>
        <authorList>
            <person name="Pickett B.D."/>
        </authorList>
    </citation>
    <scope>NUCLEOTIDE SEQUENCE</scope>
    <source>
        <strain evidence="5">HI-2016</strain>
    </source>
</reference>
<name>A0A8T2MLY8_9TELE</name>
<evidence type="ECO:0000256" key="3">
    <source>
        <dbReference type="PROSITE-ProRule" id="PRU00023"/>
    </source>
</evidence>
<evidence type="ECO:0000313" key="5">
    <source>
        <dbReference type="EMBL" id="KAG9328596.1"/>
    </source>
</evidence>
<protein>
    <recommendedName>
        <fullName evidence="4">TANC1/2-like winged helix domain-containing protein</fullName>
    </recommendedName>
</protein>
<dbReference type="Pfam" id="PF12796">
    <property type="entry name" value="Ank_2"/>
    <property type="match status" value="1"/>
</dbReference>
<evidence type="ECO:0000256" key="1">
    <source>
        <dbReference type="ARBA" id="ARBA00022737"/>
    </source>
</evidence>
<dbReference type="AlphaFoldDB" id="A0A8T2MLY8"/>
<dbReference type="InterPro" id="IPR036770">
    <property type="entry name" value="Ankyrin_rpt-contain_sf"/>
</dbReference>
<dbReference type="OrthoDB" id="8930068at2759"/>
<dbReference type="PROSITE" id="PS50088">
    <property type="entry name" value="ANK_REPEAT"/>
    <property type="match status" value="1"/>
</dbReference>
<dbReference type="Pfam" id="PF25521">
    <property type="entry name" value="WHD_TANC1"/>
    <property type="match status" value="1"/>
</dbReference>
<dbReference type="PANTHER" id="PTHR24166">
    <property type="entry name" value="ROLLING PEBBLES, ISOFORM B"/>
    <property type="match status" value="1"/>
</dbReference>
<accession>A0A8T2MLY8</accession>
<evidence type="ECO:0000256" key="2">
    <source>
        <dbReference type="ARBA" id="ARBA00023043"/>
    </source>
</evidence>
<dbReference type="EMBL" id="JAFBMS010002056">
    <property type="protein sequence ID" value="KAG9328596.1"/>
    <property type="molecule type" value="Genomic_DNA"/>
</dbReference>
<organism evidence="5 6">
    <name type="scientific">Albula glossodonta</name>
    <name type="common">roundjaw bonefish</name>
    <dbReference type="NCBI Taxonomy" id="121402"/>
    <lineage>
        <taxon>Eukaryota</taxon>
        <taxon>Metazoa</taxon>
        <taxon>Chordata</taxon>
        <taxon>Craniata</taxon>
        <taxon>Vertebrata</taxon>
        <taxon>Euteleostomi</taxon>
        <taxon>Actinopterygii</taxon>
        <taxon>Neopterygii</taxon>
        <taxon>Teleostei</taxon>
        <taxon>Albuliformes</taxon>
        <taxon>Albulidae</taxon>
        <taxon>Albula</taxon>
    </lineage>
</organism>
<dbReference type="InterPro" id="IPR002110">
    <property type="entry name" value="Ankyrin_rpt"/>
</dbReference>
<dbReference type="PROSITE" id="PS50297">
    <property type="entry name" value="ANK_REP_REGION"/>
    <property type="match status" value="1"/>
</dbReference>
<dbReference type="InterPro" id="IPR058056">
    <property type="entry name" value="WH_TANC1/2"/>
</dbReference>
<proteinExistence type="predicted"/>
<keyword evidence="2 3" id="KW-0040">ANK repeat</keyword>
<evidence type="ECO:0000259" key="4">
    <source>
        <dbReference type="Pfam" id="PF25521"/>
    </source>
</evidence>
<dbReference type="Gene3D" id="1.25.40.20">
    <property type="entry name" value="Ankyrin repeat-containing domain"/>
    <property type="match status" value="1"/>
</dbReference>
<sequence length="264" mass="28355">MAFMLSRKEGKLNRQQTMELGHHILKAHIFKGQSKKTGVSSSVLQALWISSSTDGLSAALASLRNLYTPNVKVSRLLILAGASVNYRTEVLNNAPVLSVQTHLGHQEMAALLLDFGAPVEGVSENGMSPLCYAAAAGHIGLVSLLCKRGAKPDHVDKTGQCPLVHAALRGHPDIVRFLLDLEWGPEGRPQDPSQKSKALQQALVAASSMGHTQVVRSLLALNNEHTVQIDGHDSLWGETGRCVPHFSLCDCVVTHICGVNQVLS</sequence>